<comment type="caution">
    <text evidence="2">The sequence shown here is derived from an EMBL/GenBank/DDBJ whole genome shotgun (WGS) entry which is preliminary data.</text>
</comment>
<accession>A0ABD0YNU4</accession>
<gene>
    <name evidence="2" type="ORF">AAG570_009356</name>
</gene>
<dbReference type="PANTHER" id="PTHR12517:SF0">
    <property type="entry name" value="INTERMEMBRANE LIPID TRANSFER PROTEIN VPS13B"/>
    <property type="match status" value="1"/>
</dbReference>
<dbReference type="AlphaFoldDB" id="A0ABD0YNU4"/>
<dbReference type="EMBL" id="JBFDAA010000004">
    <property type="protein sequence ID" value="KAL1137660.1"/>
    <property type="molecule type" value="Genomic_DNA"/>
</dbReference>
<reference evidence="2 3" key="1">
    <citation type="submission" date="2024-07" db="EMBL/GenBank/DDBJ databases">
        <title>Chromosome-level genome assembly of the water stick insect Ranatra chinensis (Heteroptera: Nepidae).</title>
        <authorList>
            <person name="Liu X."/>
        </authorList>
    </citation>
    <scope>NUCLEOTIDE SEQUENCE [LARGE SCALE GENOMIC DNA]</scope>
    <source>
        <strain evidence="2">Cailab_2021Rc</strain>
        <tissue evidence="2">Muscle</tissue>
    </source>
</reference>
<evidence type="ECO:0000256" key="1">
    <source>
        <dbReference type="SAM" id="MobiDB-lite"/>
    </source>
</evidence>
<sequence length="209" mass="23886">MFRIESYIASHISGYIERYVKNFRKQDAQVSLWEGDGSLHNLDLDLEVLEQELNLPFSFVSGHVHDLLIHVPWTKCVMKLKTSGGSTAPQSSDRSQGTSGEETMTPPSYMSSLLHKVICNLSITCNNLILKYVEEDIVLSMNIKTLSLGSVNSKWASEFSGMEIYVIMHFTVYLILHSYYSPIFYDSHDVPYMCYKYQKDSSHCCDLQN</sequence>
<evidence type="ECO:0000313" key="3">
    <source>
        <dbReference type="Proteomes" id="UP001558652"/>
    </source>
</evidence>
<dbReference type="Pfam" id="PF24917">
    <property type="entry name" value="BLTP3A_B"/>
    <property type="match status" value="1"/>
</dbReference>
<dbReference type="PANTHER" id="PTHR12517">
    <property type="entry name" value="VACUOLAR PROTEIN SORTING-ASSOCIATED PROTEIN 13B"/>
    <property type="match status" value="1"/>
</dbReference>
<dbReference type="InterPro" id="IPR039782">
    <property type="entry name" value="VPS13B"/>
</dbReference>
<dbReference type="InterPro" id="IPR026728">
    <property type="entry name" value="BLTP3A/B"/>
</dbReference>
<proteinExistence type="predicted"/>
<protein>
    <recommendedName>
        <fullName evidence="4">Chorein N-terminal domain-containing protein</fullName>
    </recommendedName>
</protein>
<organism evidence="2 3">
    <name type="scientific">Ranatra chinensis</name>
    <dbReference type="NCBI Taxonomy" id="642074"/>
    <lineage>
        <taxon>Eukaryota</taxon>
        <taxon>Metazoa</taxon>
        <taxon>Ecdysozoa</taxon>
        <taxon>Arthropoda</taxon>
        <taxon>Hexapoda</taxon>
        <taxon>Insecta</taxon>
        <taxon>Pterygota</taxon>
        <taxon>Neoptera</taxon>
        <taxon>Paraneoptera</taxon>
        <taxon>Hemiptera</taxon>
        <taxon>Heteroptera</taxon>
        <taxon>Panheteroptera</taxon>
        <taxon>Nepomorpha</taxon>
        <taxon>Nepidae</taxon>
        <taxon>Ranatrinae</taxon>
        <taxon>Ranatra</taxon>
    </lineage>
</organism>
<evidence type="ECO:0000313" key="2">
    <source>
        <dbReference type="EMBL" id="KAL1137660.1"/>
    </source>
</evidence>
<name>A0ABD0YNU4_9HEMI</name>
<feature type="region of interest" description="Disordered" evidence="1">
    <location>
        <begin position="82"/>
        <end position="105"/>
    </location>
</feature>
<keyword evidence="3" id="KW-1185">Reference proteome</keyword>
<dbReference type="Proteomes" id="UP001558652">
    <property type="component" value="Unassembled WGS sequence"/>
</dbReference>
<evidence type="ECO:0008006" key="4">
    <source>
        <dbReference type="Google" id="ProtNLM"/>
    </source>
</evidence>
<feature type="compositionally biased region" description="Polar residues" evidence="1">
    <location>
        <begin position="83"/>
        <end position="105"/>
    </location>
</feature>